<comment type="caution">
    <text evidence="2">The sequence shown here is derived from an EMBL/GenBank/DDBJ whole genome shotgun (WGS) entry which is preliminary data.</text>
</comment>
<evidence type="ECO:0000313" key="3">
    <source>
        <dbReference type="Proteomes" id="UP001218218"/>
    </source>
</evidence>
<keyword evidence="1" id="KW-0175">Coiled coil</keyword>
<sequence length="545" mass="60753">MFMVNGDLDRRKTVNCNTFLQMDSGKGGKKSEIIVYRGNETEIFVKVKIRENKSLYRIPLDPKHRLVLTLQLGKEMSAPEVADTCLEDAKAAINEVANNDPESLEKLQKATGRLRYVTDLGVHLANDNINSFAESGLQVAQLALQKLVDVKVPSNSTLNKAVLECIERINSRKVLWTKSRPPGLRKALSSAMGQTLEVLETLLRQYPGLSSYTDQSGMTSDVRKKLTLLEQCSEAVDLASFARHDLDVCGRKQTTKQLSSRFIEALKLLLEALLFDCLSFKGDFRVTIKHARGTEDVVRDSGRDAVAASKRKVFLPVNVIGMKVAMHFYTREAIFGEKTVAVFETQLIVPGDSHHMHEIRFARCNATLQLSLMEELSIIQVVEVRQREATEALVAASGGMVEIAQRTSDLRFFVDLAVAGSGVNSFAKAGFAVAKLAFDKLNEVSGTHKAFAKVSHKCGNYIEIISGMGDVFNSRLVQDKLREAMIAIIGALERIVRHYEQTLIKRFVRSSVEEAEDLSQELEQRLTTLNYTLLTEIRANQIEGR</sequence>
<name>A0AAD6Z809_9AGAR</name>
<evidence type="ECO:0000313" key="2">
    <source>
        <dbReference type="EMBL" id="KAJ7311585.1"/>
    </source>
</evidence>
<keyword evidence="3" id="KW-1185">Reference proteome</keyword>
<reference evidence="2" key="1">
    <citation type="submission" date="2023-03" db="EMBL/GenBank/DDBJ databases">
        <title>Massive genome expansion in bonnet fungi (Mycena s.s.) driven by repeated elements and novel gene families across ecological guilds.</title>
        <authorList>
            <consortium name="Lawrence Berkeley National Laboratory"/>
            <person name="Harder C.B."/>
            <person name="Miyauchi S."/>
            <person name="Viragh M."/>
            <person name="Kuo A."/>
            <person name="Thoen E."/>
            <person name="Andreopoulos B."/>
            <person name="Lu D."/>
            <person name="Skrede I."/>
            <person name="Drula E."/>
            <person name="Henrissat B."/>
            <person name="Morin E."/>
            <person name="Kohler A."/>
            <person name="Barry K."/>
            <person name="LaButti K."/>
            <person name="Morin E."/>
            <person name="Salamov A."/>
            <person name="Lipzen A."/>
            <person name="Mereny Z."/>
            <person name="Hegedus B."/>
            <person name="Baldrian P."/>
            <person name="Stursova M."/>
            <person name="Weitz H."/>
            <person name="Taylor A."/>
            <person name="Grigoriev I.V."/>
            <person name="Nagy L.G."/>
            <person name="Martin F."/>
            <person name="Kauserud H."/>
        </authorList>
    </citation>
    <scope>NUCLEOTIDE SEQUENCE</scope>
    <source>
        <strain evidence="2">CBHHK002</strain>
    </source>
</reference>
<organism evidence="2 3">
    <name type="scientific">Mycena albidolilacea</name>
    <dbReference type="NCBI Taxonomy" id="1033008"/>
    <lineage>
        <taxon>Eukaryota</taxon>
        <taxon>Fungi</taxon>
        <taxon>Dikarya</taxon>
        <taxon>Basidiomycota</taxon>
        <taxon>Agaricomycotina</taxon>
        <taxon>Agaricomycetes</taxon>
        <taxon>Agaricomycetidae</taxon>
        <taxon>Agaricales</taxon>
        <taxon>Marasmiineae</taxon>
        <taxon>Mycenaceae</taxon>
        <taxon>Mycena</taxon>
    </lineage>
</organism>
<evidence type="ECO:0000256" key="1">
    <source>
        <dbReference type="SAM" id="Coils"/>
    </source>
</evidence>
<dbReference type="Proteomes" id="UP001218218">
    <property type="component" value="Unassembled WGS sequence"/>
</dbReference>
<proteinExistence type="predicted"/>
<dbReference type="EMBL" id="JARIHO010000075">
    <property type="protein sequence ID" value="KAJ7311585.1"/>
    <property type="molecule type" value="Genomic_DNA"/>
</dbReference>
<feature type="coiled-coil region" evidence="1">
    <location>
        <begin position="505"/>
        <end position="532"/>
    </location>
</feature>
<protein>
    <submittedName>
        <fullName evidence="2">Uncharacterized protein</fullName>
    </submittedName>
</protein>
<accession>A0AAD6Z809</accession>
<gene>
    <name evidence="2" type="ORF">DFH08DRAFT_898100</name>
</gene>
<dbReference type="AlphaFoldDB" id="A0AAD6Z809"/>